<evidence type="ECO:0000259" key="4">
    <source>
        <dbReference type="PROSITE" id="PS01124"/>
    </source>
</evidence>
<keyword evidence="1" id="KW-0805">Transcription regulation</keyword>
<dbReference type="Proteomes" id="UP000309676">
    <property type="component" value="Unassembled WGS sequence"/>
</dbReference>
<protein>
    <submittedName>
        <fullName evidence="5">Helix-turn-helix domain-containing protein</fullName>
    </submittedName>
</protein>
<evidence type="ECO:0000256" key="1">
    <source>
        <dbReference type="ARBA" id="ARBA00023015"/>
    </source>
</evidence>
<evidence type="ECO:0000313" key="5">
    <source>
        <dbReference type="EMBL" id="TLS54172.1"/>
    </source>
</evidence>
<dbReference type="RefSeq" id="WP_138192021.1">
    <property type="nucleotide sequence ID" value="NZ_VCIW01000001.1"/>
</dbReference>
<dbReference type="Gene3D" id="2.60.120.10">
    <property type="entry name" value="Jelly Rolls"/>
    <property type="match status" value="1"/>
</dbReference>
<accession>A0A5R9GCH6</accession>
<dbReference type="Pfam" id="PF02311">
    <property type="entry name" value="AraC_binding"/>
    <property type="match status" value="1"/>
</dbReference>
<keyword evidence="3" id="KW-0804">Transcription</keyword>
<dbReference type="SUPFAM" id="SSF51215">
    <property type="entry name" value="Regulatory protein AraC"/>
    <property type="match status" value="1"/>
</dbReference>
<dbReference type="OrthoDB" id="1681793at2"/>
<dbReference type="PANTHER" id="PTHR43280">
    <property type="entry name" value="ARAC-FAMILY TRANSCRIPTIONAL REGULATOR"/>
    <property type="match status" value="1"/>
</dbReference>
<comment type="caution">
    <text evidence="5">The sequence shown here is derived from an EMBL/GenBank/DDBJ whole genome shotgun (WGS) entry which is preliminary data.</text>
</comment>
<dbReference type="InterPro" id="IPR018062">
    <property type="entry name" value="HTH_AraC-typ_CS"/>
</dbReference>
<keyword evidence="2" id="KW-0238">DNA-binding</keyword>
<keyword evidence="6" id="KW-1185">Reference proteome</keyword>
<dbReference type="AlphaFoldDB" id="A0A5R9GCH6"/>
<dbReference type="SMART" id="SM00342">
    <property type="entry name" value="HTH_ARAC"/>
    <property type="match status" value="1"/>
</dbReference>
<dbReference type="InterPro" id="IPR003313">
    <property type="entry name" value="AraC-bd"/>
</dbReference>
<name>A0A5R9GCH6_9BACL</name>
<gene>
    <name evidence="5" type="ORF">FE782_02160</name>
</gene>
<dbReference type="PROSITE" id="PS00041">
    <property type="entry name" value="HTH_ARAC_FAMILY_1"/>
    <property type="match status" value="1"/>
</dbReference>
<reference evidence="5 6" key="1">
    <citation type="submission" date="2019-05" db="EMBL/GenBank/DDBJ databases">
        <authorList>
            <person name="Narsing Rao M.P."/>
            <person name="Li W.J."/>
        </authorList>
    </citation>
    <scope>NUCLEOTIDE SEQUENCE [LARGE SCALE GENOMIC DNA]</scope>
    <source>
        <strain evidence="5 6">SYSU_K30003</strain>
    </source>
</reference>
<dbReference type="InterPro" id="IPR037923">
    <property type="entry name" value="HTH-like"/>
</dbReference>
<dbReference type="InterPro" id="IPR009057">
    <property type="entry name" value="Homeodomain-like_sf"/>
</dbReference>
<dbReference type="InterPro" id="IPR014710">
    <property type="entry name" value="RmlC-like_jellyroll"/>
</dbReference>
<dbReference type="PROSITE" id="PS01124">
    <property type="entry name" value="HTH_ARAC_FAMILY_2"/>
    <property type="match status" value="1"/>
</dbReference>
<dbReference type="PANTHER" id="PTHR43280:SF2">
    <property type="entry name" value="HTH-TYPE TRANSCRIPTIONAL REGULATOR EXSA"/>
    <property type="match status" value="1"/>
</dbReference>
<dbReference type="GO" id="GO:0003700">
    <property type="term" value="F:DNA-binding transcription factor activity"/>
    <property type="evidence" value="ECO:0007669"/>
    <property type="project" value="InterPro"/>
</dbReference>
<dbReference type="EMBL" id="VCIW01000001">
    <property type="protein sequence ID" value="TLS54172.1"/>
    <property type="molecule type" value="Genomic_DNA"/>
</dbReference>
<dbReference type="InterPro" id="IPR018060">
    <property type="entry name" value="HTH_AraC"/>
</dbReference>
<dbReference type="GO" id="GO:0043565">
    <property type="term" value="F:sequence-specific DNA binding"/>
    <property type="evidence" value="ECO:0007669"/>
    <property type="project" value="InterPro"/>
</dbReference>
<organism evidence="5 6">
    <name type="scientific">Paenibacillus antri</name>
    <dbReference type="NCBI Taxonomy" id="2582848"/>
    <lineage>
        <taxon>Bacteria</taxon>
        <taxon>Bacillati</taxon>
        <taxon>Bacillota</taxon>
        <taxon>Bacilli</taxon>
        <taxon>Bacillales</taxon>
        <taxon>Paenibacillaceae</taxon>
        <taxon>Paenibacillus</taxon>
    </lineage>
</organism>
<dbReference type="Pfam" id="PF12833">
    <property type="entry name" value="HTH_18"/>
    <property type="match status" value="1"/>
</dbReference>
<dbReference type="Gene3D" id="1.10.10.60">
    <property type="entry name" value="Homeodomain-like"/>
    <property type="match status" value="2"/>
</dbReference>
<proteinExistence type="predicted"/>
<evidence type="ECO:0000256" key="2">
    <source>
        <dbReference type="ARBA" id="ARBA00023125"/>
    </source>
</evidence>
<sequence>MKSFIGTHDERWQDDRMYRHDSLEITFIMEGSGRFRTEAEEMSVEGGQVVCIRPGTLHSFHAVTPIRFGVILTEGAEGVQLAMFEALLAGKPYADIRLSPAHRERYEALFRLWLRVLSAPAKDPEAVYSTWLQLFLVFLSESDGAAGREVLSVARAAESIRQRFRDRLSVGMLASLCGLSEDGFRRQFYRAYGMTPKQFQQQCRVSEAKWMLSSTSHSVQEVGEAVGYATVHAFSAWFKKETGLAPTEWKATLTLNRSGGADRSIFE</sequence>
<feature type="domain" description="HTH araC/xylS-type" evidence="4">
    <location>
        <begin position="154"/>
        <end position="252"/>
    </location>
</feature>
<dbReference type="SUPFAM" id="SSF46689">
    <property type="entry name" value="Homeodomain-like"/>
    <property type="match status" value="2"/>
</dbReference>
<evidence type="ECO:0000256" key="3">
    <source>
        <dbReference type="ARBA" id="ARBA00023163"/>
    </source>
</evidence>
<evidence type="ECO:0000313" key="6">
    <source>
        <dbReference type="Proteomes" id="UP000309676"/>
    </source>
</evidence>